<dbReference type="GO" id="GO:0006508">
    <property type="term" value="P:proteolysis"/>
    <property type="evidence" value="ECO:0007669"/>
    <property type="project" value="InterPro"/>
</dbReference>
<dbReference type="InterPro" id="IPR033121">
    <property type="entry name" value="PEPTIDASE_A1"/>
</dbReference>
<feature type="active site" evidence="2">
    <location>
        <position position="142"/>
    </location>
</feature>
<feature type="chain" id="PRO_5038899256" description="Peptidase A1 domain-containing protein" evidence="4">
    <location>
        <begin position="28"/>
        <end position="475"/>
    </location>
</feature>
<name>A0A9D4V8D6_ADICA</name>
<dbReference type="InterPro" id="IPR021109">
    <property type="entry name" value="Peptidase_aspartic_dom_sf"/>
</dbReference>
<keyword evidence="4" id="KW-0732">Signal</keyword>
<dbReference type="InterPro" id="IPR001461">
    <property type="entry name" value="Aspartic_peptidase_A1"/>
</dbReference>
<evidence type="ECO:0000256" key="1">
    <source>
        <dbReference type="ARBA" id="ARBA00007447"/>
    </source>
</evidence>
<feature type="signal peptide" evidence="4">
    <location>
        <begin position="1"/>
        <end position="27"/>
    </location>
</feature>
<dbReference type="SUPFAM" id="SSF50630">
    <property type="entry name" value="Acid proteases"/>
    <property type="match status" value="1"/>
</dbReference>
<dbReference type="PROSITE" id="PS51767">
    <property type="entry name" value="PEPTIDASE_A1"/>
    <property type="match status" value="1"/>
</dbReference>
<dbReference type="Proteomes" id="UP000886520">
    <property type="component" value="Chromosome 4"/>
</dbReference>
<accession>A0A9D4V8D6</accession>
<evidence type="ECO:0000313" key="7">
    <source>
        <dbReference type="Proteomes" id="UP000886520"/>
    </source>
</evidence>
<dbReference type="InterPro" id="IPR032861">
    <property type="entry name" value="TAXi_N"/>
</dbReference>
<evidence type="ECO:0000256" key="2">
    <source>
        <dbReference type="PIRSR" id="PIRSR601461-1"/>
    </source>
</evidence>
<evidence type="ECO:0000313" key="6">
    <source>
        <dbReference type="EMBL" id="KAI5081422.1"/>
    </source>
</evidence>
<protein>
    <recommendedName>
        <fullName evidence="5">Peptidase A1 domain-containing protein</fullName>
    </recommendedName>
</protein>
<feature type="domain" description="Peptidase A1" evidence="5">
    <location>
        <begin position="126"/>
        <end position="469"/>
    </location>
</feature>
<dbReference type="Gene3D" id="2.40.70.10">
    <property type="entry name" value="Acid Proteases"/>
    <property type="match status" value="2"/>
</dbReference>
<evidence type="ECO:0000256" key="3">
    <source>
        <dbReference type="SAM" id="MobiDB-lite"/>
    </source>
</evidence>
<keyword evidence="7" id="KW-1185">Reference proteome</keyword>
<dbReference type="AlphaFoldDB" id="A0A9D4V8D6"/>
<evidence type="ECO:0000256" key="4">
    <source>
        <dbReference type="SAM" id="SignalP"/>
    </source>
</evidence>
<dbReference type="EMBL" id="JABFUD020000004">
    <property type="protein sequence ID" value="KAI5081422.1"/>
    <property type="molecule type" value="Genomic_DNA"/>
</dbReference>
<reference evidence="6" key="1">
    <citation type="submission" date="2021-01" db="EMBL/GenBank/DDBJ databases">
        <title>Adiantum capillus-veneris genome.</title>
        <authorList>
            <person name="Fang Y."/>
            <person name="Liao Q."/>
        </authorList>
    </citation>
    <scope>NUCLEOTIDE SEQUENCE</scope>
    <source>
        <strain evidence="6">H3</strain>
        <tissue evidence="6">Leaf</tissue>
    </source>
</reference>
<comment type="caution">
    <text evidence="6">The sequence shown here is derived from an EMBL/GenBank/DDBJ whole genome shotgun (WGS) entry which is preliminary data.</text>
</comment>
<sequence>MDAFSGFYMCLSILISMGFLMTVDVQANPWKHIPPSTSSFILPLYHRDDPTSPLRQGRTSREEEIGRGRVASRMLRDMARVEGISKRVGATLKGHGKMATKGGHTRADATGRQNVSAPVNSDSGEFFTTMRVGYTDFQLVMDTGSDLVWLQCLPCTSCYQQTGPLFDPRASSTFAPVNCTSISCQQSDIMSCRGQSCQYQQAYGDGSFTVGSMARENFYVDNYMIHAGLLMGCGHDNEGLFVGAAGLVGLGRGPLSLPSQISSHTFSYCLSSSGPGSFILGHIDQVDNASDRVYTPLLRSPEISVTFYYVPLIGFSIDGQMVSSINPSDLLLQPTGGGGVIVDSGTVITRLVPSVYSALRDAFRQAAMARGYRLILPGYSLFDTCYLRPSSNMRPFPSIELHFQGGASISLPSQNSMYSIDEENGLPIPLVCLAFASVGTSNDFSILGNVQQQGFLITFDTQASRIGFLSNQCSS</sequence>
<feature type="region of interest" description="Disordered" evidence="3">
    <location>
        <begin position="95"/>
        <end position="117"/>
    </location>
</feature>
<feature type="active site" evidence="2">
    <location>
        <position position="343"/>
    </location>
</feature>
<comment type="similarity">
    <text evidence="1">Belongs to the peptidase A1 family.</text>
</comment>
<proteinExistence type="inferred from homology"/>
<dbReference type="InterPro" id="IPR032799">
    <property type="entry name" value="TAXi_C"/>
</dbReference>
<dbReference type="Pfam" id="PF14543">
    <property type="entry name" value="TAXi_N"/>
    <property type="match status" value="1"/>
</dbReference>
<evidence type="ECO:0000259" key="5">
    <source>
        <dbReference type="PROSITE" id="PS51767"/>
    </source>
</evidence>
<dbReference type="OrthoDB" id="2747330at2759"/>
<gene>
    <name evidence="6" type="ORF">GOP47_0004605</name>
</gene>
<dbReference type="PANTHER" id="PTHR13683:SF276">
    <property type="entry name" value="OS04G0535200 PROTEIN"/>
    <property type="match status" value="1"/>
</dbReference>
<organism evidence="6 7">
    <name type="scientific">Adiantum capillus-veneris</name>
    <name type="common">Maidenhair fern</name>
    <dbReference type="NCBI Taxonomy" id="13818"/>
    <lineage>
        <taxon>Eukaryota</taxon>
        <taxon>Viridiplantae</taxon>
        <taxon>Streptophyta</taxon>
        <taxon>Embryophyta</taxon>
        <taxon>Tracheophyta</taxon>
        <taxon>Polypodiopsida</taxon>
        <taxon>Polypodiidae</taxon>
        <taxon>Polypodiales</taxon>
        <taxon>Pteridineae</taxon>
        <taxon>Pteridaceae</taxon>
        <taxon>Vittarioideae</taxon>
        <taxon>Adiantum</taxon>
    </lineage>
</organism>
<dbReference type="GO" id="GO:0004190">
    <property type="term" value="F:aspartic-type endopeptidase activity"/>
    <property type="evidence" value="ECO:0007669"/>
    <property type="project" value="InterPro"/>
</dbReference>
<dbReference type="Pfam" id="PF14541">
    <property type="entry name" value="TAXi_C"/>
    <property type="match status" value="1"/>
</dbReference>
<dbReference type="PANTHER" id="PTHR13683">
    <property type="entry name" value="ASPARTYL PROTEASES"/>
    <property type="match status" value="1"/>
</dbReference>